<keyword evidence="1" id="KW-0812">Transmembrane</keyword>
<name>A0A5D4NTG1_9BACI</name>
<comment type="caution">
    <text evidence="2">The sequence shown here is derived from an EMBL/GenBank/DDBJ whole genome shotgun (WGS) entry which is preliminary data.</text>
</comment>
<evidence type="ECO:0000313" key="2">
    <source>
        <dbReference type="EMBL" id="TYS16616.1"/>
    </source>
</evidence>
<reference evidence="2 3" key="1">
    <citation type="submission" date="2019-08" db="EMBL/GenBank/DDBJ databases">
        <title>Bacillus genomes from the desert of Cuatro Cienegas, Coahuila.</title>
        <authorList>
            <person name="Olmedo-Alvarez G."/>
        </authorList>
    </citation>
    <scope>NUCLEOTIDE SEQUENCE [LARGE SCALE GENOMIC DNA]</scope>
    <source>
        <strain evidence="2 3">CH34_1T</strain>
    </source>
</reference>
<gene>
    <name evidence="2" type="ORF">FZC78_11525</name>
</gene>
<keyword evidence="1" id="KW-1133">Transmembrane helix</keyword>
<sequence>MAILGVITGWILWGFIIDDFEFIPVFLLVLGISIGYSIGKKEGT</sequence>
<dbReference type="AlphaFoldDB" id="A0A5D4NTG1"/>
<dbReference type="RefSeq" id="WP_148939853.1">
    <property type="nucleotide sequence ID" value="NZ_VTEI01000005.1"/>
</dbReference>
<dbReference type="Proteomes" id="UP000322267">
    <property type="component" value="Unassembled WGS sequence"/>
</dbReference>
<keyword evidence="1" id="KW-0472">Membrane</keyword>
<accession>A0A5D4NTG1</accession>
<organism evidence="2 3">
    <name type="scientific">Rossellomorea vietnamensis</name>
    <dbReference type="NCBI Taxonomy" id="218284"/>
    <lineage>
        <taxon>Bacteria</taxon>
        <taxon>Bacillati</taxon>
        <taxon>Bacillota</taxon>
        <taxon>Bacilli</taxon>
        <taxon>Bacillales</taxon>
        <taxon>Bacillaceae</taxon>
        <taxon>Rossellomorea</taxon>
    </lineage>
</organism>
<protein>
    <submittedName>
        <fullName evidence="2">tRNA U-34 5-methylaminomethyl-2-thiouridine biosynthesis protein</fullName>
    </submittedName>
</protein>
<evidence type="ECO:0000313" key="3">
    <source>
        <dbReference type="Proteomes" id="UP000322267"/>
    </source>
</evidence>
<dbReference type="EMBL" id="VTEI01000005">
    <property type="protein sequence ID" value="TYS16616.1"/>
    <property type="molecule type" value="Genomic_DNA"/>
</dbReference>
<proteinExistence type="predicted"/>
<feature type="transmembrane region" description="Helical" evidence="1">
    <location>
        <begin position="22"/>
        <end position="39"/>
    </location>
</feature>
<evidence type="ECO:0000256" key="1">
    <source>
        <dbReference type="SAM" id="Phobius"/>
    </source>
</evidence>